<evidence type="ECO:0000313" key="1">
    <source>
        <dbReference type="EMBL" id="SMG06900.1"/>
    </source>
</evidence>
<dbReference type="EMBL" id="FXAU01000001">
    <property type="protein sequence ID" value="SMG06900.1"/>
    <property type="molecule type" value="Genomic_DNA"/>
</dbReference>
<organism evidence="1 2">
    <name type="scientific">Sphingobacterium psychroaquaticum</name>
    <dbReference type="NCBI Taxonomy" id="561061"/>
    <lineage>
        <taxon>Bacteria</taxon>
        <taxon>Pseudomonadati</taxon>
        <taxon>Bacteroidota</taxon>
        <taxon>Sphingobacteriia</taxon>
        <taxon>Sphingobacteriales</taxon>
        <taxon>Sphingobacteriaceae</taxon>
        <taxon>Sphingobacterium</taxon>
    </lineage>
</organism>
<reference evidence="1 2" key="1">
    <citation type="submission" date="2017-04" db="EMBL/GenBank/DDBJ databases">
        <authorList>
            <person name="Afonso C.L."/>
            <person name="Miller P.J."/>
            <person name="Scott M.A."/>
            <person name="Spackman E."/>
            <person name="Goraichik I."/>
            <person name="Dimitrov K.M."/>
            <person name="Suarez D.L."/>
            <person name="Swayne D.E."/>
        </authorList>
    </citation>
    <scope>NUCLEOTIDE SEQUENCE [LARGE SCALE GENOMIC DNA]</scope>
    <source>
        <strain evidence="1 2">DSM 22418</strain>
    </source>
</reference>
<dbReference type="STRING" id="561061.SAMN05660862_0228"/>
<accession>A0A1X7HY50</accession>
<protein>
    <submittedName>
        <fullName evidence="1">Uncharacterized protein</fullName>
    </submittedName>
</protein>
<keyword evidence="2" id="KW-1185">Reference proteome</keyword>
<dbReference type="AlphaFoldDB" id="A0A1X7HY50"/>
<dbReference type="Proteomes" id="UP000192980">
    <property type="component" value="Unassembled WGS sequence"/>
</dbReference>
<name>A0A1X7HY50_9SPHI</name>
<proteinExistence type="predicted"/>
<evidence type="ECO:0000313" key="2">
    <source>
        <dbReference type="Proteomes" id="UP000192980"/>
    </source>
</evidence>
<gene>
    <name evidence="1" type="ORF">SAMN05660862_0228</name>
</gene>
<sequence length="173" mass="19956">MVITMAALVFACSEQTAQVEHFASKQLDIPAFFTTEIARLSAEKPEVIKTVKKDSIAETKDIKIDNWENELASFLTVDINKPAYAGYLKKDSVDRRVTYHSTNPKLDLKLVEITYNDKGQPITFRIDRNIDNLLYDTEETLHYQKDVGYQLEKRQHVLLLGDKYYHISGKIKQ</sequence>